<name>A0A382BGK3_9ZZZZ</name>
<accession>A0A382BGK3</accession>
<sequence>MPNLAAVLSNEIRRLSRKEVRIACGQLQTQVRDLKKAMRKQRDTIARLEKQIGQLKAVSGQPSDKILAADNIGTTGKIRL</sequence>
<proteinExistence type="predicted"/>
<organism evidence="2">
    <name type="scientific">marine metagenome</name>
    <dbReference type="NCBI Taxonomy" id="408172"/>
    <lineage>
        <taxon>unclassified sequences</taxon>
        <taxon>metagenomes</taxon>
        <taxon>ecological metagenomes</taxon>
    </lineage>
</organism>
<gene>
    <name evidence="2" type="ORF">METZ01_LOCUS165593</name>
</gene>
<dbReference type="AlphaFoldDB" id="A0A382BGK3"/>
<evidence type="ECO:0000256" key="1">
    <source>
        <dbReference type="SAM" id="Coils"/>
    </source>
</evidence>
<keyword evidence="1" id="KW-0175">Coiled coil</keyword>
<evidence type="ECO:0000313" key="2">
    <source>
        <dbReference type="EMBL" id="SVB12739.1"/>
    </source>
</evidence>
<protein>
    <submittedName>
        <fullName evidence="2">Uncharacterized protein</fullName>
    </submittedName>
</protein>
<feature type="non-terminal residue" evidence="2">
    <location>
        <position position="80"/>
    </location>
</feature>
<feature type="coiled-coil region" evidence="1">
    <location>
        <begin position="24"/>
        <end position="58"/>
    </location>
</feature>
<reference evidence="2" key="1">
    <citation type="submission" date="2018-05" db="EMBL/GenBank/DDBJ databases">
        <authorList>
            <person name="Lanie J.A."/>
            <person name="Ng W.-L."/>
            <person name="Kazmierczak K.M."/>
            <person name="Andrzejewski T.M."/>
            <person name="Davidsen T.M."/>
            <person name="Wayne K.J."/>
            <person name="Tettelin H."/>
            <person name="Glass J.I."/>
            <person name="Rusch D."/>
            <person name="Podicherti R."/>
            <person name="Tsui H.-C.T."/>
            <person name="Winkler M.E."/>
        </authorList>
    </citation>
    <scope>NUCLEOTIDE SEQUENCE</scope>
</reference>
<dbReference type="EMBL" id="UINC01029657">
    <property type="protein sequence ID" value="SVB12739.1"/>
    <property type="molecule type" value="Genomic_DNA"/>
</dbReference>